<sequence length="443" mass="49149">MPAPVPDPDAPAPLSPETLRSDERWLLAQRIAASRHFSRSPLLCRFLLYIVAETIEGRAAQITEHAIGIRVFDRPRTYRTVEDNIVRNYARQLRKRLADFYCDEGAGEACVIDIPLGGYVPNFGSVRLEAGHETRKDPEAAPRPALAVPAAVPPPQQKSRYFRWVNLLFLAVYSCGLAAAVWFASAWAHTPHPARRITDPLWESLLQSQEPAYIVPSDSGVNLIEDLRHLALPLADYISGNYLNFPLHELNSHTADDLRTQQYTSYADMQIAFSIEHLPQFDAQRDSVRFPRALHLDDLKNSNVILLGSEDSNPWASLAETGANFRIVDQEGMDGARIVNTHPRAGEQAVYTSHWNEPSHETYALIEYLPNMGGTGHLLLLQGLDVAGTEAAAEALLHPEVITPVLDKALRPDGTLRSFEILLRSTSIASNATGAQVVTSRVY</sequence>
<keyword evidence="2" id="KW-0812">Transmembrane</keyword>
<evidence type="ECO:0000256" key="1">
    <source>
        <dbReference type="SAM" id="MobiDB-lite"/>
    </source>
</evidence>
<feature type="transmembrane region" description="Helical" evidence="2">
    <location>
        <begin position="167"/>
        <end position="188"/>
    </location>
</feature>
<feature type="region of interest" description="Disordered" evidence="1">
    <location>
        <begin position="131"/>
        <end position="151"/>
    </location>
</feature>
<evidence type="ECO:0000256" key="2">
    <source>
        <dbReference type="SAM" id="Phobius"/>
    </source>
</evidence>
<keyword evidence="2" id="KW-0472">Membrane</keyword>
<protein>
    <submittedName>
        <fullName evidence="3">Uncharacterized protein</fullName>
    </submittedName>
</protein>
<comment type="caution">
    <text evidence="3">The sequence shown here is derived from an EMBL/GenBank/DDBJ whole genome shotgun (WGS) entry which is preliminary data.</text>
</comment>
<dbReference type="EMBL" id="DTKL01000055">
    <property type="protein sequence ID" value="HGY94716.1"/>
    <property type="molecule type" value="Genomic_DNA"/>
</dbReference>
<dbReference type="AlphaFoldDB" id="A0A7V4XTJ1"/>
<proteinExistence type="predicted"/>
<keyword evidence="2" id="KW-1133">Transmembrane helix</keyword>
<evidence type="ECO:0000313" key="3">
    <source>
        <dbReference type="EMBL" id="HGY94716.1"/>
    </source>
</evidence>
<name>A0A7V4XTJ1_9BACT</name>
<gene>
    <name evidence="3" type="ORF">ENW50_08565</name>
</gene>
<feature type="compositionally biased region" description="Basic and acidic residues" evidence="1">
    <location>
        <begin position="131"/>
        <end position="140"/>
    </location>
</feature>
<organism evidence="3">
    <name type="scientific">Acidobacterium capsulatum</name>
    <dbReference type="NCBI Taxonomy" id="33075"/>
    <lineage>
        <taxon>Bacteria</taxon>
        <taxon>Pseudomonadati</taxon>
        <taxon>Acidobacteriota</taxon>
        <taxon>Terriglobia</taxon>
        <taxon>Terriglobales</taxon>
        <taxon>Acidobacteriaceae</taxon>
        <taxon>Acidobacterium</taxon>
    </lineage>
</organism>
<reference evidence="3" key="1">
    <citation type="journal article" date="2020" name="mSystems">
        <title>Genome- and Community-Level Interaction Insights into Carbon Utilization and Element Cycling Functions of Hydrothermarchaeota in Hydrothermal Sediment.</title>
        <authorList>
            <person name="Zhou Z."/>
            <person name="Liu Y."/>
            <person name="Xu W."/>
            <person name="Pan J."/>
            <person name="Luo Z.H."/>
            <person name="Li M."/>
        </authorList>
    </citation>
    <scope>NUCLEOTIDE SEQUENCE [LARGE SCALE GENOMIC DNA]</scope>
    <source>
        <strain evidence="3">SpSt-855</strain>
    </source>
</reference>
<accession>A0A7V4XTJ1</accession>